<evidence type="ECO:0000256" key="4">
    <source>
        <dbReference type="ARBA" id="ARBA00023163"/>
    </source>
</evidence>
<accession>A0A2N7UFI1</accession>
<dbReference type="PRINTS" id="PR00778">
    <property type="entry name" value="HTHARSR"/>
</dbReference>
<dbReference type="GO" id="GO:0003700">
    <property type="term" value="F:DNA-binding transcription factor activity"/>
    <property type="evidence" value="ECO:0007669"/>
    <property type="project" value="InterPro"/>
</dbReference>
<dbReference type="SMART" id="SM00418">
    <property type="entry name" value="HTH_ARSR"/>
    <property type="match status" value="1"/>
</dbReference>
<protein>
    <recommendedName>
        <fullName evidence="5">HTH arsR-type domain-containing protein</fullName>
    </recommendedName>
</protein>
<evidence type="ECO:0000256" key="2">
    <source>
        <dbReference type="ARBA" id="ARBA00023015"/>
    </source>
</evidence>
<name>A0A2N7UFI1_9GAMM</name>
<comment type="caution">
    <text evidence="6">The sequence shown here is derived from an EMBL/GenBank/DDBJ whole genome shotgun (WGS) entry which is preliminary data.</text>
</comment>
<keyword evidence="1" id="KW-0059">Arsenical resistance</keyword>
<evidence type="ECO:0000256" key="3">
    <source>
        <dbReference type="ARBA" id="ARBA00023125"/>
    </source>
</evidence>
<dbReference type="FunFam" id="1.10.10.10:FF:000279">
    <property type="entry name" value="Transcriptional regulator, ArsR family"/>
    <property type="match status" value="1"/>
</dbReference>
<reference evidence="6 7" key="1">
    <citation type="submission" date="2018-01" db="EMBL/GenBank/DDBJ databases">
        <title>Halomonas endophytica sp. nov., isolated from storage liquid in the stems of Populus euphratica.</title>
        <authorList>
            <person name="Chen C."/>
        </authorList>
    </citation>
    <scope>NUCLEOTIDE SEQUENCE [LARGE SCALE GENOMIC DNA]</scope>
    <source>
        <strain evidence="6 7">BZ-SZ-XJ27</strain>
    </source>
</reference>
<keyword evidence="3" id="KW-0238">DNA-binding</keyword>
<dbReference type="EMBL" id="PNRG01000029">
    <property type="protein sequence ID" value="PMR79170.1"/>
    <property type="molecule type" value="Genomic_DNA"/>
</dbReference>
<keyword evidence="2" id="KW-0805">Transcription regulation</keyword>
<dbReference type="PANTHER" id="PTHR33154">
    <property type="entry name" value="TRANSCRIPTIONAL REGULATOR, ARSR FAMILY"/>
    <property type="match status" value="1"/>
</dbReference>
<sequence length="180" mass="20253">MIRRLARYASACHCGCRSRKGTTCNGSAEVPATGPLWHDLPCRGWPGWPTARRCRSYPKGNNILTSQDPVRFFKCLGDETRLLLVLLILREGELCVCEMTHALDQSQPKVSRHLAQLRGCGLLSDRRDGQWVYYRLAEALPAWCTEILNAAYTGERQRLGALQQRLAGMGNRPQRRAALC</sequence>
<dbReference type="OrthoDB" id="9793058at2"/>
<dbReference type="InterPro" id="IPR051081">
    <property type="entry name" value="HTH_MetalResp_TranReg"/>
</dbReference>
<dbReference type="SUPFAM" id="SSF46785">
    <property type="entry name" value="Winged helix' DNA-binding domain"/>
    <property type="match status" value="1"/>
</dbReference>
<dbReference type="NCBIfam" id="NF033788">
    <property type="entry name" value="HTH_metalloreg"/>
    <property type="match status" value="1"/>
</dbReference>
<keyword evidence="7" id="KW-1185">Reference proteome</keyword>
<dbReference type="PANTHER" id="PTHR33154:SF18">
    <property type="entry name" value="ARSENICAL RESISTANCE OPERON REPRESSOR"/>
    <property type="match status" value="1"/>
</dbReference>
<dbReference type="PROSITE" id="PS50987">
    <property type="entry name" value="HTH_ARSR_2"/>
    <property type="match status" value="1"/>
</dbReference>
<organism evidence="6 7">
    <name type="scientific">Halomonas urumqiensis</name>
    <dbReference type="NCBI Taxonomy" id="1684789"/>
    <lineage>
        <taxon>Bacteria</taxon>
        <taxon>Pseudomonadati</taxon>
        <taxon>Pseudomonadota</taxon>
        <taxon>Gammaproteobacteria</taxon>
        <taxon>Oceanospirillales</taxon>
        <taxon>Halomonadaceae</taxon>
        <taxon>Halomonas</taxon>
    </lineage>
</organism>
<evidence type="ECO:0000256" key="1">
    <source>
        <dbReference type="ARBA" id="ARBA00022849"/>
    </source>
</evidence>
<dbReference type="InterPro" id="IPR036390">
    <property type="entry name" value="WH_DNA-bd_sf"/>
</dbReference>
<dbReference type="InterPro" id="IPR036388">
    <property type="entry name" value="WH-like_DNA-bd_sf"/>
</dbReference>
<evidence type="ECO:0000259" key="5">
    <source>
        <dbReference type="PROSITE" id="PS50987"/>
    </source>
</evidence>
<dbReference type="AlphaFoldDB" id="A0A2N7UFI1"/>
<dbReference type="InterPro" id="IPR011991">
    <property type="entry name" value="ArsR-like_HTH"/>
</dbReference>
<proteinExistence type="predicted"/>
<dbReference type="Proteomes" id="UP000235547">
    <property type="component" value="Unassembled WGS sequence"/>
</dbReference>
<dbReference type="GO" id="GO:0003677">
    <property type="term" value="F:DNA binding"/>
    <property type="evidence" value="ECO:0007669"/>
    <property type="project" value="UniProtKB-KW"/>
</dbReference>
<keyword evidence="4" id="KW-0804">Transcription</keyword>
<dbReference type="Pfam" id="PF01022">
    <property type="entry name" value="HTH_5"/>
    <property type="match status" value="1"/>
</dbReference>
<dbReference type="Gene3D" id="1.10.10.10">
    <property type="entry name" value="Winged helix-like DNA-binding domain superfamily/Winged helix DNA-binding domain"/>
    <property type="match status" value="1"/>
</dbReference>
<dbReference type="InterPro" id="IPR001845">
    <property type="entry name" value="HTH_ArsR_DNA-bd_dom"/>
</dbReference>
<gene>
    <name evidence="6" type="ORF">C1H70_12775</name>
</gene>
<dbReference type="CDD" id="cd00090">
    <property type="entry name" value="HTH_ARSR"/>
    <property type="match status" value="1"/>
</dbReference>
<dbReference type="GO" id="GO:0046685">
    <property type="term" value="P:response to arsenic-containing substance"/>
    <property type="evidence" value="ECO:0007669"/>
    <property type="project" value="UniProtKB-KW"/>
</dbReference>
<evidence type="ECO:0000313" key="6">
    <source>
        <dbReference type="EMBL" id="PMR79170.1"/>
    </source>
</evidence>
<evidence type="ECO:0000313" key="7">
    <source>
        <dbReference type="Proteomes" id="UP000235547"/>
    </source>
</evidence>
<dbReference type="NCBIfam" id="NF007528">
    <property type="entry name" value="PRK10141.1"/>
    <property type="match status" value="1"/>
</dbReference>
<feature type="domain" description="HTH arsR-type" evidence="5">
    <location>
        <begin position="61"/>
        <end position="155"/>
    </location>
</feature>